<dbReference type="STRING" id="1276246.SCULI_v1c10320"/>
<accession>W6A8M7</accession>
<dbReference type="Pfam" id="PF19700">
    <property type="entry name" value="DUF6198"/>
    <property type="match status" value="1"/>
</dbReference>
<gene>
    <name evidence="2" type="ORF">SCULI_v1c10320</name>
</gene>
<dbReference type="OrthoDB" id="397671at2"/>
<evidence type="ECO:0000313" key="3">
    <source>
        <dbReference type="Proteomes" id="UP000019267"/>
    </source>
</evidence>
<evidence type="ECO:0000256" key="1">
    <source>
        <dbReference type="SAM" id="Phobius"/>
    </source>
</evidence>
<keyword evidence="1" id="KW-0472">Membrane</keyword>
<sequence length="275" mass="31144">MKLYYEQMKENVKLRWRSLLVRFFLFIFGFAISTLGIAFYTTTKIGASQMDFTIYVISAMIDGYDMSNGSMTSEVIQGIYILIYNLILALFVILSIAFSLPKIIKDLKEKNSVSTIQMTINLICDIIIVFLAPLLMQLYLKQVVAVEQIMSESTSQNIRNLIFIGGFVMFCIGVAMWVHANMSLGPYNSYASSFQNLTGLNYAISRVLMDLLIFVPGLILFPFIPGDWNQKTQFLLTNLGIGTIAFTFLTGPFVNLIIKGLKKIFDWDKIDKINA</sequence>
<dbReference type="PATRIC" id="fig|1276246.3.peg.1028"/>
<dbReference type="EMBL" id="CP006681">
    <property type="protein sequence ID" value="AHI53372.1"/>
    <property type="molecule type" value="Genomic_DNA"/>
</dbReference>
<feature type="transmembrane region" description="Helical" evidence="1">
    <location>
        <begin position="200"/>
        <end position="223"/>
    </location>
</feature>
<name>W6A8M7_9MOLU</name>
<dbReference type="AlphaFoldDB" id="W6A8M7"/>
<protein>
    <submittedName>
        <fullName evidence="2">Transmembrane protein</fullName>
    </submittedName>
</protein>
<dbReference type="InterPro" id="IPR038750">
    <property type="entry name" value="YczE/YyaS-like"/>
</dbReference>
<keyword evidence="1" id="KW-1133">Transmembrane helix</keyword>
<dbReference type="Proteomes" id="UP000019267">
    <property type="component" value="Chromosome"/>
</dbReference>
<reference evidence="2 3" key="1">
    <citation type="journal article" date="2014" name="Genome Biol. Evol.">
        <title>Molecular evolution of the substrate utilization strategies and putative virulence factors in mosquito-associated Spiroplasma species.</title>
        <authorList>
            <person name="Chang T.H."/>
            <person name="Lo W.S."/>
            <person name="Ku C."/>
            <person name="Chen L.L."/>
            <person name="Kuo C.H."/>
        </authorList>
    </citation>
    <scope>NUCLEOTIDE SEQUENCE [LARGE SCALE GENOMIC DNA]</scope>
    <source>
        <strain evidence="2">AES-1</strain>
    </source>
</reference>
<organism evidence="2 3">
    <name type="scientific">Spiroplasma culicicola AES-1</name>
    <dbReference type="NCBI Taxonomy" id="1276246"/>
    <lineage>
        <taxon>Bacteria</taxon>
        <taxon>Bacillati</taxon>
        <taxon>Mycoplasmatota</taxon>
        <taxon>Mollicutes</taxon>
        <taxon>Entomoplasmatales</taxon>
        <taxon>Spiroplasmataceae</taxon>
        <taxon>Spiroplasma</taxon>
    </lineage>
</organism>
<keyword evidence="3" id="KW-1185">Reference proteome</keyword>
<keyword evidence="1 2" id="KW-0812">Transmembrane</keyword>
<dbReference type="HOGENOM" id="CLU_979718_0_0_14"/>
<proteinExistence type="predicted"/>
<feature type="transmembrane region" description="Helical" evidence="1">
    <location>
        <begin position="235"/>
        <end position="258"/>
    </location>
</feature>
<feature type="transmembrane region" description="Helical" evidence="1">
    <location>
        <begin position="79"/>
        <end position="100"/>
    </location>
</feature>
<feature type="transmembrane region" description="Helical" evidence="1">
    <location>
        <begin position="120"/>
        <end position="140"/>
    </location>
</feature>
<feature type="transmembrane region" description="Helical" evidence="1">
    <location>
        <begin position="161"/>
        <end position="180"/>
    </location>
</feature>
<feature type="transmembrane region" description="Helical" evidence="1">
    <location>
        <begin position="20"/>
        <end position="40"/>
    </location>
</feature>
<dbReference type="KEGG" id="scq:SCULI_v1c10320"/>
<evidence type="ECO:0000313" key="2">
    <source>
        <dbReference type="EMBL" id="AHI53372.1"/>
    </source>
</evidence>
<dbReference type="NCBIfam" id="NF045987">
    <property type="entry name" value="SPE_1075_fam"/>
    <property type="match status" value="1"/>
</dbReference>
<dbReference type="RefSeq" id="WP_148294478.1">
    <property type="nucleotide sequence ID" value="NZ_CP006681.1"/>
</dbReference>
<dbReference type="eggNOG" id="ENOG5034235">
    <property type="taxonomic scope" value="Bacteria"/>
</dbReference>